<dbReference type="InterPro" id="IPR022346">
    <property type="entry name" value="T2SS_GspH"/>
</dbReference>
<evidence type="ECO:0000256" key="5">
    <source>
        <dbReference type="ARBA" id="ARBA00022519"/>
    </source>
</evidence>
<keyword evidence="6 11" id="KW-0812">Transmembrane</keyword>
<evidence type="ECO:0000313" key="13">
    <source>
        <dbReference type="EMBL" id="ABM63136.1"/>
    </source>
</evidence>
<keyword evidence="3" id="KW-1003">Cell membrane</keyword>
<dbReference type="eggNOG" id="COG4970">
    <property type="taxonomic scope" value="Bacteria"/>
</dbReference>
<organism evidence="13 14">
    <name type="scientific">Halorhodospira halophila (strain DSM 244 / SL1)</name>
    <name type="common">Ectothiorhodospira halophila (strain DSM 244 / SL1)</name>
    <dbReference type="NCBI Taxonomy" id="349124"/>
    <lineage>
        <taxon>Bacteria</taxon>
        <taxon>Pseudomonadati</taxon>
        <taxon>Pseudomonadota</taxon>
        <taxon>Gammaproteobacteria</taxon>
        <taxon>Chromatiales</taxon>
        <taxon>Ectothiorhodospiraceae</taxon>
        <taxon>Halorhodospira</taxon>
    </lineage>
</organism>
<sequence>MPRSATGTWTDRRRAGFTLVELLAVIAIMAALTGLVVISVGDGGRDREVHQHAQRLAALIELAREEVLLGAGEVGVAFTRHRYHFQRQQLVDDDTVEWRDIPDADTLRPRSLLDDDLELALRVAGRGAPLELDPEHPDPQVFIEGSGEITPFELFLIDSDDRERAVRLTGEMDGSLAIDRPGPRELP</sequence>
<dbReference type="GO" id="GO:0015627">
    <property type="term" value="C:type II protein secretion system complex"/>
    <property type="evidence" value="ECO:0007669"/>
    <property type="project" value="InterPro"/>
</dbReference>
<feature type="transmembrane region" description="Helical" evidence="11">
    <location>
        <begin position="15"/>
        <end position="38"/>
    </location>
</feature>
<dbReference type="GO" id="GO:0015628">
    <property type="term" value="P:protein secretion by the type II secretion system"/>
    <property type="evidence" value="ECO:0007669"/>
    <property type="project" value="InterPro"/>
</dbReference>
<dbReference type="NCBIfam" id="TIGR02532">
    <property type="entry name" value="IV_pilin_GFxxxE"/>
    <property type="match status" value="1"/>
</dbReference>
<feature type="domain" description="General secretion pathway GspH" evidence="12">
    <location>
        <begin position="52"/>
        <end position="170"/>
    </location>
</feature>
<reference evidence="13 14" key="2">
    <citation type="journal article" date="2013" name="Stand. Genomic Sci.">
        <title>Complete genome sequence of Halorhodospira halophila SL1.</title>
        <authorList>
            <person name="Challacombe J.F."/>
            <person name="Majid S."/>
            <person name="Deole R."/>
            <person name="Brettin T.S."/>
            <person name="Bruce D."/>
            <person name="Delano S.F."/>
            <person name="Detter J.C."/>
            <person name="Gleasner C.D."/>
            <person name="Han C.S."/>
            <person name="Misra M."/>
            <person name="Reitenga K.G."/>
            <person name="Mikhailova N."/>
            <person name="Woyke T."/>
            <person name="Pitluck S."/>
            <person name="Nolan M."/>
            <person name="Land M.L."/>
            <person name="Saunders E."/>
            <person name="Tapia R."/>
            <person name="Lapidus A."/>
            <person name="Ivanova N."/>
            <person name="Hoff W.D."/>
        </authorList>
    </citation>
    <scope>NUCLEOTIDE SEQUENCE [LARGE SCALE GENOMIC DNA]</scope>
    <source>
        <strain evidence="14">DSM 244 / SL1</strain>
    </source>
</reference>
<evidence type="ECO:0000256" key="7">
    <source>
        <dbReference type="ARBA" id="ARBA00022989"/>
    </source>
</evidence>
<dbReference type="AlphaFoldDB" id="A1WZM4"/>
<name>A1WZM4_HALHL</name>
<dbReference type="Pfam" id="PF12019">
    <property type="entry name" value="GspH"/>
    <property type="match status" value="1"/>
</dbReference>
<dbReference type="HOGENOM" id="CLU_111963_1_0_6"/>
<dbReference type="EMBL" id="CP000544">
    <property type="protein sequence ID" value="ABM63136.1"/>
    <property type="molecule type" value="Genomic_DNA"/>
</dbReference>
<evidence type="ECO:0000256" key="8">
    <source>
        <dbReference type="ARBA" id="ARBA00023136"/>
    </source>
</evidence>
<dbReference type="OrthoDB" id="5795281at2"/>
<evidence type="ECO:0000259" key="12">
    <source>
        <dbReference type="Pfam" id="PF12019"/>
    </source>
</evidence>
<reference evidence="14" key="1">
    <citation type="submission" date="2006-12" db="EMBL/GenBank/DDBJ databases">
        <title>Complete sequence of Halorhodospira halophila SL1.</title>
        <authorList>
            <consortium name="US DOE Joint Genome Institute"/>
            <person name="Copeland A."/>
            <person name="Lucas S."/>
            <person name="Lapidus A."/>
            <person name="Barry K."/>
            <person name="Detter J.C."/>
            <person name="Glavina del Rio T."/>
            <person name="Hammon N."/>
            <person name="Israni S."/>
            <person name="Dalin E."/>
            <person name="Tice H."/>
            <person name="Pitluck S."/>
            <person name="Saunders E."/>
            <person name="Brettin T."/>
            <person name="Bruce D."/>
            <person name="Han C."/>
            <person name="Tapia R."/>
            <person name="Schmutz J."/>
            <person name="Larimer F."/>
            <person name="Land M."/>
            <person name="Hauser L."/>
            <person name="Kyrpides N."/>
            <person name="Mikhailova N."/>
            <person name="Hoff W."/>
            <person name="Richardson P."/>
        </authorList>
    </citation>
    <scope>NUCLEOTIDE SEQUENCE [LARGE SCALE GENOMIC DNA]</scope>
    <source>
        <strain evidence="14">DSM 244 / SL1</strain>
    </source>
</reference>
<accession>A1WZM4</accession>
<dbReference type="RefSeq" id="WP_011815158.1">
    <property type="nucleotide sequence ID" value="NC_008789.1"/>
</dbReference>
<dbReference type="NCBIfam" id="TIGR01708">
    <property type="entry name" value="typeII_sec_gspH"/>
    <property type="match status" value="1"/>
</dbReference>
<evidence type="ECO:0000256" key="6">
    <source>
        <dbReference type="ARBA" id="ARBA00022692"/>
    </source>
</evidence>
<evidence type="ECO:0000256" key="2">
    <source>
        <dbReference type="ARBA" id="ARBA00021549"/>
    </source>
</evidence>
<dbReference type="InterPro" id="IPR045584">
    <property type="entry name" value="Pilin-like"/>
</dbReference>
<gene>
    <name evidence="13" type="ordered locus">Hhal_2373</name>
</gene>
<dbReference type="KEGG" id="hha:Hhal_2373"/>
<evidence type="ECO:0000256" key="10">
    <source>
        <dbReference type="ARBA" id="ARBA00030775"/>
    </source>
</evidence>
<protein>
    <recommendedName>
        <fullName evidence="2">Type II secretion system protein H</fullName>
    </recommendedName>
    <alternativeName>
        <fullName evidence="10">General secretion pathway protein H</fullName>
    </alternativeName>
</protein>
<dbReference type="Proteomes" id="UP000000647">
    <property type="component" value="Chromosome"/>
</dbReference>
<keyword evidence="14" id="KW-1185">Reference proteome</keyword>
<keyword evidence="7 11" id="KW-1133">Transmembrane helix</keyword>
<dbReference type="PRINTS" id="PR00885">
    <property type="entry name" value="BCTERIALGSPH"/>
</dbReference>
<evidence type="ECO:0000256" key="9">
    <source>
        <dbReference type="ARBA" id="ARBA00025772"/>
    </source>
</evidence>
<evidence type="ECO:0000256" key="4">
    <source>
        <dbReference type="ARBA" id="ARBA00022481"/>
    </source>
</evidence>
<evidence type="ECO:0000313" key="14">
    <source>
        <dbReference type="Proteomes" id="UP000000647"/>
    </source>
</evidence>
<evidence type="ECO:0000256" key="3">
    <source>
        <dbReference type="ARBA" id="ARBA00022475"/>
    </source>
</evidence>
<dbReference type="InterPro" id="IPR012902">
    <property type="entry name" value="N_methyl_site"/>
</dbReference>
<evidence type="ECO:0000256" key="1">
    <source>
        <dbReference type="ARBA" id="ARBA00004377"/>
    </source>
</evidence>
<dbReference type="InterPro" id="IPR049875">
    <property type="entry name" value="TypeII_GspH"/>
</dbReference>
<comment type="subcellular location">
    <subcellularLocation>
        <location evidence="1">Cell inner membrane</location>
        <topology evidence="1">Single-pass membrane protein</topology>
    </subcellularLocation>
</comment>
<dbReference type="InterPro" id="IPR002416">
    <property type="entry name" value="T2SS_protein-GspH"/>
</dbReference>
<keyword evidence="4" id="KW-0488">Methylation</keyword>
<proteinExistence type="inferred from homology"/>
<keyword evidence="8 11" id="KW-0472">Membrane</keyword>
<dbReference type="PROSITE" id="PS00409">
    <property type="entry name" value="PROKAR_NTER_METHYL"/>
    <property type="match status" value="1"/>
</dbReference>
<evidence type="ECO:0000256" key="11">
    <source>
        <dbReference type="SAM" id="Phobius"/>
    </source>
</evidence>
<comment type="similarity">
    <text evidence="9">Belongs to the GSP H family.</text>
</comment>
<dbReference type="SUPFAM" id="SSF54523">
    <property type="entry name" value="Pili subunits"/>
    <property type="match status" value="1"/>
</dbReference>
<dbReference type="GO" id="GO:0005886">
    <property type="term" value="C:plasma membrane"/>
    <property type="evidence" value="ECO:0007669"/>
    <property type="project" value="UniProtKB-SubCell"/>
</dbReference>
<keyword evidence="5" id="KW-0997">Cell inner membrane</keyword>
<dbReference type="STRING" id="349124.Hhal_2373"/>
<dbReference type="Gene3D" id="3.55.40.10">
    <property type="entry name" value="minor pseudopilin epsh domain"/>
    <property type="match status" value="1"/>
</dbReference>
<dbReference type="Pfam" id="PF07963">
    <property type="entry name" value="N_methyl"/>
    <property type="match status" value="1"/>
</dbReference>